<name>A0ABR4XLL6_9PORP</name>
<sequence length="70" mass="8173">MRTDAVSNNNKRHKQQEEKPTETDRKTATPLKTDSSDEQSLHQNSVKVLRSPFFSFILQVRTISLFIIKR</sequence>
<evidence type="ECO:0000256" key="1">
    <source>
        <dbReference type="SAM" id="MobiDB-lite"/>
    </source>
</evidence>
<gene>
    <name evidence="2" type="ORF">HQ43_03010</name>
</gene>
<reference evidence="2 3" key="1">
    <citation type="submission" date="2014-08" db="EMBL/GenBank/DDBJ databases">
        <title>Porphyromonas canoris strain:OH2762 Genome sequencing.</title>
        <authorList>
            <person name="Wallis C."/>
            <person name="Deusch O."/>
            <person name="O'Flynn C."/>
            <person name="Davis I."/>
            <person name="Jospin G."/>
            <person name="Darling A.E."/>
            <person name="Coil D.A."/>
            <person name="Alexiev A."/>
            <person name="Horsfall A."/>
            <person name="Kirkwood N."/>
            <person name="Harris S."/>
            <person name="Eisen J.A."/>
        </authorList>
    </citation>
    <scope>NUCLEOTIDE SEQUENCE [LARGE SCALE GENOMIC DNA]</scope>
    <source>
        <strain evidence="3">COT-108 OH2762</strain>
    </source>
</reference>
<protein>
    <submittedName>
        <fullName evidence="2">Uncharacterized protein</fullName>
    </submittedName>
</protein>
<dbReference type="Proteomes" id="UP000030101">
    <property type="component" value="Unassembled WGS sequence"/>
</dbReference>
<organism evidence="2 3">
    <name type="scientific">Porphyromonas canoris</name>
    <dbReference type="NCBI Taxonomy" id="36875"/>
    <lineage>
        <taxon>Bacteria</taxon>
        <taxon>Pseudomonadati</taxon>
        <taxon>Bacteroidota</taxon>
        <taxon>Bacteroidia</taxon>
        <taxon>Bacteroidales</taxon>
        <taxon>Porphyromonadaceae</taxon>
        <taxon>Porphyromonas</taxon>
    </lineage>
</organism>
<feature type="region of interest" description="Disordered" evidence="1">
    <location>
        <begin position="1"/>
        <end position="42"/>
    </location>
</feature>
<proteinExistence type="predicted"/>
<keyword evidence="3" id="KW-1185">Reference proteome</keyword>
<evidence type="ECO:0000313" key="3">
    <source>
        <dbReference type="Proteomes" id="UP000030101"/>
    </source>
</evidence>
<feature type="compositionally biased region" description="Basic and acidic residues" evidence="1">
    <location>
        <begin position="15"/>
        <end position="27"/>
    </location>
</feature>
<dbReference type="EMBL" id="JQZV01000006">
    <property type="protein sequence ID" value="KGN92857.1"/>
    <property type="molecule type" value="Genomic_DNA"/>
</dbReference>
<evidence type="ECO:0000313" key="2">
    <source>
        <dbReference type="EMBL" id="KGN92857.1"/>
    </source>
</evidence>
<comment type="caution">
    <text evidence="2">The sequence shown here is derived from an EMBL/GenBank/DDBJ whole genome shotgun (WGS) entry which is preliminary data.</text>
</comment>
<accession>A0ABR4XLL6</accession>